<organism evidence="3 4">
    <name type="scientific">Actinomadura bangladeshensis</name>
    <dbReference type="NCBI Taxonomy" id="453573"/>
    <lineage>
        <taxon>Bacteria</taxon>
        <taxon>Bacillati</taxon>
        <taxon>Actinomycetota</taxon>
        <taxon>Actinomycetes</taxon>
        <taxon>Streptosporangiales</taxon>
        <taxon>Thermomonosporaceae</taxon>
        <taxon>Actinomadura</taxon>
    </lineage>
</organism>
<evidence type="ECO:0000313" key="2">
    <source>
        <dbReference type="EMBL" id="NEA21594.1"/>
    </source>
</evidence>
<dbReference type="AlphaFoldDB" id="A0A6L9QEC2"/>
<evidence type="ECO:0000313" key="3">
    <source>
        <dbReference type="EMBL" id="NEA22554.1"/>
    </source>
</evidence>
<comment type="caution">
    <text evidence="3">The sequence shown here is derived from an EMBL/GenBank/DDBJ whole genome shotgun (WGS) entry which is preliminary data.</text>
</comment>
<reference evidence="3 4" key="1">
    <citation type="submission" date="2020-01" db="EMBL/GenBank/DDBJ databases">
        <title>Insect and environment-associated Actinomycetes.</title>
        <authorList>
            <person name="Currrie C."/>
            <person name="Chevrette M."/>
            <person name="Carlson C."/>
            <person name="Stubbendieck R."/>
            <person name="Wendt-Pienkowski E."/>
        </authorList>
    </citation>
    <scope>NUCLEOTIDE SEQUENCE [LARGE SCALE GENOMIC DNA]</scope>
    <source>
        <strain evidence="3 4">SID10258</strain>
    </source>
</reference>
<dbReference type="Proteomes" id="UP000475532">
    <property type="component" value="Unassembled WGS sequence"/>
</dbReference>
<sequence>MTLAKGHADCQRSGCDRPHGARQVVLVGPDGTDRRRCGPYCGPCTDTLMSNLTPTYTGTDDPTYRVETIPNANGA</sequence>
<feature type="region of interest" description="Disordered" evidence="1">
    <location>
        <begin position="55"/>
        <end position="75"/>
    </location>
</feature>
<evidence type="ECO:0000256" key="1">
    <source>
        <dbReference type="SAM" id="MobiDB-lite"/>
    </source>
</evidence>
<gene>
    <name evidence="2" type="ORF">G3I70_03640</name>
    <name evidence="3" type="ORF">G3I70_08630</name>
</gene>
<dbReference type="EMBL" id="JAAGLI010000093">
    <property type="protein sequence ID" value="NEA21594.1"/>
    <property type="molecule type" value="Genomic_DNA"/>
</dbReference>
<dbReference type="EMBL" id="JAAGLI010000213">
    <property type="protein sequence ID" value="NEA22554.1"/>
    <property type="molecule type" value="Genomic_DNA"/>
</dbReference>
<dbReference type="RefSeq" id="WP_163053219.1">
    <property type="nucleotide sequence ID" value="NZ_JAAGLI010000093.1"/>
</dbReference>
<name>A0A6L9QEC2_9ACTN</name>
<accession>A0A6L9QEC2</accession>
<protein>
    <submittedName>
        <fullName evidence="3">Uncharacterized protein</fullName>
    </submittedName>
</protein>
<proteinExistence type="predicted"/>
<evidence type="ECO:0000313" key="4">
    <source>
        <dbReference type="Proteomes" id="UP000475532"/>
    </source>
</evidence>